<dbReference type="Gene3D" id="1.10.10.10">
    <property type="entry name" value="Winged helix-like DNA-binding domain superfamily/Winged helix DNA-binding domain"/>
    <property type="match status" value="1"/>
</dbReference>
<feature type="domain" description="Disease resistance R13L4/SHOC-2-like LRR" evidence="11">
    <location>
        <begin position="1017"/>
        <end position="1109"/>
    </location>
</feature>
<comment type="similarity">
    <text evidence="1">Belongs to the disease resistance NB-LRR family.</text>
</comment>
<feature type="domain" description="Disease resistance N-terminal" evidence="9">
    <location>
        <begin position="14"/>
        <end position="99"/>
    </location>
</feature>
<evidence type="ECO:0000256" key="6">
    <source>
        <dbReference type="ARBA" id="ARBA00022840"/>
    </source>
</evidence>
<evidence type="ECO:0000256" key="1">
    <source>
        <dbReference type="ARBA" id="ARBA00008894"/>
    </source>
</evidence>
<keyword evidence="6" id="KW-0067">ATP-binding</keyword>
<reference evidence="13" key="2">
    <citation type="submission" date="2020-10" db="EMBL/GenBank/DDBJ databases">
        <authorList>
            <person name="Cooper E.A."/>
            <person name="Brenton Z.W."/>
            <person name="Flinn B.S."/>
            <person name="Jenkins J."/>
            <person name="Shu S."/>
            <person name="Flowers D."/>
            <person name="Luo F."/>
            <person name="Wang Y."/>
            <person name="Xia P."/>
            <person name="Barry K."/>
            <person name="Daum C."/>
            <person name="Lipzen A."/>
            <person name="Yoshinaga Y."/>
            <person name="Schmutz J."/>
            <person name="Saski C."/>
            <person name="Vermerris W."/>
            <person name="Kresovich S."/>
        </authorList>
    </citation>
    <scope>NUCLEOTIDE SEQUENCE</scope>
</reference>
<dbReference type="Pfam" id="PF00931">
    <property type="entry name" value="NB-ARC"/>
    <property type="match status" value="1"/>
</dbReference>
<keyword evidence="3" id="KW-0677">Repeat</keyword>
<keyword evidence="2" id="KW-0433">Leucine-rich repeat</keyword>
<feature type="domain" description="Disease resistance R13L4/SHOC-2-like LRR" evidence="11">
    <location>
        <begin position="557"/>
        <end position="708"/>
    </location>
</feature>
<dbReference type="InterPro" id="IPR036388">
    <property type="entry name" value="WH-like_DNA-bd_sf"/>
</dbReference>
<dbReference type="Gene3D" id="1.10.8.430">
    <property type="entry name" value="Helical domain of apoptotic protease-activating factors"/>
    <property type="match status" value="1"/>
</dbReference>
<keyword evidence="5" id="KW-0611">Plant defense</keyword>
<dbReference type="PANTHER" id="PTHR36766:SF56">
    <property type="match status" value="1"/>
</dbReference>
<dbReference type="GO" id="GO:0005524">
    <property type="term" value="F:ATP binding"/>
    <property type="evidence" value="ECO:0007669"/>
    <property type="project" value="UniProtKB-KW"/>
</dbReference>
<reference evidence="13" key="1">
    <citation type="journal article" date="2019" name="BMC Genomics">
        <title>A new reference genome for Sorghum bicolor reveals high levels of sequence similarity between sweet and grain genotypes: implications for the genetics of sugar metabolism.</title>
        <authorList>
            <person name="Cooper E.A."/>
            <person name="Brenton Z.W."/>
            <person name="Flinn B.S."/>
            <person name="Jenkins J."/>
            <person name="Shu S."/>
            <person name="Flowers D."/>
            <person name="Luo F."/>
            <person name="Wang Y."/>
            <person name="Xia P."/>
            <person name="Barry K."/>
            <person name="Daum C."/>
            <person name="Lipzen A."/>
            <person name="Yoshinaga Y."/>
            <person name="Schmutz J."/>
            <person name="Saski C."/>
            <person name="Vermerris W."/>
            <person name="Kresovich S."/>
        </authorList>
    </citation>
    <scope>NUCLEOTIDE SEQUENCE</scope>
</reference>
<dbReference type="InterPro" id="IPR042197">
    <property type="entry name" value="Apaf_helical"/>
</dbReference>
<feature type="domain" description="R13L1/DRL21-like LRR repeat region" evidence="12">
    <location>
        <begin position="834"/>
        <end position="970"/>
    </location>
</feature>
<dbReference type="FunFam" id="1.10.10.10:FF:000322">
    <property type="entry name" value="Probable disease resistance protein At1g63360"/>
    <property type="match status" value="1"/>
</dbReference>
<dbReference type="GO" id="GO:0042742">
    <property type="term" value="P:defense response to bacterium"/>
    <property type="evidence" value="ECO:0007669"/>
    <property type="project" value="UniProtKB-ARBA"/>
</dbReference>
<evidence type="ECO:0000259" key="10">
    <source>
        <dbReference type="Pfam" id="PF23559"/>
    </source>
</evidence>
<evidence type="ECO:0000256" key="3">
    <source>
        <dbReference type="ARBA" id="ARBA00022737"/>
    </source>
</evidence>
<dbReference type="Pfam" id="PF18052">
    <property type="entry name" value="Rx_N"/>
    <property type="match status" value="1"/>
</dbReference>
<evidence type="ECO:0000256" key="5">
    <source>
        <dbReference type="ARBA" id="ARBA00022821"/>
    </source>
</evidence>
<dbReference type="InterPro" id="IPR027417">
    <property type="entry name" value="P-loop_NTPase"/>
</dbReference>
<dbReference type="Proteomes" id="UP000807115">
    <property type="component" value="Chromosome 8"/>
</dbReference>
<evidence type="ECO:0000259" key="9">
    <source>
        <dbReference type="Pfam" id="PF18052"/>
    </source>
</evidence>
<dbReference type="InterPro" id="IPR058922">
    <property type="entry name" value="WHD_DRP"/>
</dbReference>
<organism evidence="13 14">
    <name type="scientific">Sorghum bicolor</name>
    <name type="common">Sorghum</name>
    <name type="synonym">Sorghum vulgare</name>
    <dbReference type="NCBI Taxonomy" id="4558"/>
    <lineage>
        <taxon>Eukaryota</taxon>
        <taxon>Viridiplantae</taxon>
        <taxon>Streptophyta</taxon>
        <taxon>Embryophyta</taxon>
        <taxon>Tracheophyta</taxon>
        <taxon>Spermatophyta</taxon>
        <taxon>Magnoliopsida</taxon>
        <taxon>Liliopsida</taxon>
        <taxon>Poales</taxon>
        <taxon>Poaceae</taxon>
        <taxon>PACMAD clade</taxon>
        <taxon>Panicoideae</taxon>
        <taxon>Andropogonodae</taxon>
        <taxon>Andropogoneae</taxon>
        <taxon>Sorghinae</taxon>
        <taxon>Sorghum</taxon>
    </lineage>
</organism>
<dbReference type="Gene3D" id="3.80.10.10">
    <property type="entry name" value="Ribonuclease Inhibitor"/>
    <property type="match status" value="4"/>
</dbReference>
<dbReference type="GO" id="GO:0009626">
    <property type="term" value="P:plant-type hypersensitive response"/>
    <property type="evidence" value="ECO:0007669"/>
    <property type="project" value="UniProtKB-ARBA"/>
</dbReference>
<dbReference type="PANTHER" id="PTHR36766">
    <property type="entry name" value="PLANT BROAD-SPECTRUM MILDEW RESISTANCE PROTEIN RPW8"/>
    <property type="match status" value="1"/>
</dbReference>
<dbReference type="InterPro" id="IPR002182">
    <property type="entry name" value="NB-ARC"/>
</dbReference>
<dbReference type="InterPro" id="IPR056789">
    <property type="entry name" value="LRR_R13L1-DRL21"/>
</dbReference>
<evidence type="ECO:0000259" key="8">
    <source>
        <dbReference type="Pfam" id="PF00931"/>
    </source>
</evidence>
<evidence type="ECO:0000256" key="2">
    <source>
        <dbReference type="ARBA" id="ARBA00022614"/>
    </source>
</evidence>
<dbReference type="Pfam" id="PF23559">
    <property type="entry name" value="WHD_DRP"/>
    <property type="match status" value="1"/>
</dbReference>
<gene>
    <name evidence="13" type="ORF">BDA96_08G125000</name>
</gene>
<evidence type="ECO:0000256" key="7">
    <source>
        <dbReference type="ARBA" id="ARBA00023054"/>
    </source>
</evidence>
<dbReference type="Pfam" id="PF23598">
    <property type="entry name" value="LRR_14"/>
    <property type="match status" value="2"/>
</dbReference>
<evidence type="ECO:0000259" key="11">
    <source>
        <dbReference type="Pfam" id="PF23598"/>
    </source>
</evidence>
<accession>A0A921QFW0</accession>
<dbReference type="Gene3D" id="3.40.50.300">
    <property type="entry name" value="P-loop containing nucleotide triphosphate hydrolases"/>
    <property type="match status" value="1"/>
</dbReference>
<feature type="domain" description="Disease resistance protein winged helix" evidence="10">
    <location>
        <begin position="434"/>
        <end position="503"/>
    </location>
</feature>
<dbReference type="GO" id="GO:0002758">
    <property type="term" value="P:innate immune response-activating signaling pathway"/>
    <property type="evidence" value="ECO:0007669"/>
    <property type="project" value="UniProtKB-ARBA"/>
</dbReference>
<evidence type="ECO:0000259" key="12">
    <source>
        <dbReference type="Pfam" id="PF25019"/>
    </source>
</evidence>
<name>A0A921QFW0_SORBI</name>
<dbReference type="InterPro" id="IPR055414">
    <property type="entry name" value="LRR_R13L4/SHOC2-like"/>
</dbReference>
<dbReference type="Gene3D" id="1.20.5.4130">
    <property type="match status" value="1"/>
</dbReference>
<dbReference type="Pfam" id="PF25019">
    <property type="entry name" value="LRR_R13L1-DRL21"/>
    <property type="match status" value="1"/>
</dbReference>
<sequence>METAAVSAVISTTLKVVANKLAPLLIKEYSYIVGVKRDLEDLRDQVEEINSWLETRYEAMWHDTSFRWLKRLKDIAYAVDDVVDEFQLKAEKHDAAADDSIMSKYMCTKPKSFVSQCKAASKIKKIKKIFAAIVKQRTDYYAITNSISVNPPVRQTKMKTGEMSSWPDIDEASVVGRDEDKKVIISKLEETDDQLKLKIISIIGLGGSGKTTLAKLIFNDGNIKKKFDSTLWVHVSKEFDVDKLVKKMFEAFADNNPGQHGVPNMRKTISDKLIGKRFLLVLDDVWTESRFQWENFWEFLINIGAPGSWILLTTRSSKVAEILGSTCAFELSLLSEASSWQLFTESYGMAENSLDPEFLKVGKEIVEKCGGVPLAIKVLAGVLRDKELIEEWEAMRNNSLLDVEGEEHRVLSCLRLSYLHLPSHLKQCFTICSVFPKGHQIDKEQLIDQWIVHDLITLQDGVDYLEYVGHKHFNSLVQMSFLNLEEKGERVTCRMHDLVHDLARCILGDEFFFLGESDEISTVVPMEATKSTNNYRYFSLIDQPRILLPKNLFVKARAVYVAAGDDSIFGKELKNARHLRSIMVEDTILESIHTTILQIKYLRYLSISYSWELEALPEAISDVWSLQALHVTNCGNFLKLPKSVGKLQKLRTLNLSGCRSLKNLPDSIGDCHMISSIDLYDCIELTMLPNSIGKLQKLRTLNLSWCNSLECLPDFIGGWHMISSIDLSDCHMLTVLPNSIGRNEKLRVLRLRNTKIERLPSSITELRNLECLDLCFCQELVELPEGIGNLDKLHVLKIKNCEKLGRMPVGIGQLSRMQKLDFFVVGESEKFAKISELANIGRNSKYLTIRGIEHVMDPDDAHRACLKQKTNLQRLSLQWMAHDVGEGNTELRPAVLDGLEPPAGIKELEICGYSGRRYAQWMQNQVGGGVHGLSHFPFLRVMELRDFPNLKHLRGLAGLPFLEELGIWDMPSLESISGGPFPSLVKLVMSNLPRLGAVWMVAAEKTTAEADGEERGQCSSSTTHLGHMTALQSFHIELCDMLTELPESLGSLTSLQSLVVTHCSGISVLPESLGDLQSLQELTIENCDSLSCLPQSMGQLSSLQVLKISFCHAFYQLPECLEQLYSLHTLRITRLPRLTCLPQSMCHLTSLESLVIMNCPGIKSLPEGIKGLTSLLRLEINACPDLAKRYNRENGEDWHLISDIPHMWIYHEPHFSLHRFTGEPIS</sequence>
<evidence type="ECO:0000256" key="4">
    <source>
        <dbReference type="ARBA" id="ARBA00022741"/>
    </source>
</evidence>
<feature type="domain" description="NB-ARC" evidence="8">
    <location>
        <begin position="179"/>
        <end position="349"/>
    </location>
</feature>
<dbReference type="EMBL" id="CM027687">
    <property type="protein sequence ID" value="KAG0521018.1"/>
    <property type="molecule type" value="Genomic_DNA"/>
</dbReference>
<protein>
    <submittedName>
        <fullName evidence="13">Uncharacterized protein</fullName>
    </submittedName>
</protein>
<keyword evidence="7" id="KW-0175">Coiled coil</keyword>
<evidence type="ECO:0000313" key="14">
    <source>
        <dbReference type="Proteomes" id="UP000807115"/>
    </source>
</evidence>
<dbReference type="InterPro" id="IPR041118">
    <property type="entry name" value="Rx_N"/>
</dbReference>
<dbReference type="AlphaFoldDB" id="A0A921QFW0"/>
<proteinExistence type="inferred from homology"/>
<keyword evidence="4" id="KW-0547">Nucleotide-binding</keyword>
<dbReference type="GO" id="GO:0043531">
    <property type="term" value="F:ADP binding"/>
    <property type="evidence" value="ECO:0007669"/>
    <property type="project" value="InterPro"/>
</dbReference>
<dbReference type="SUPFAM" id="SSF52058">
    <property type="entry name" value="L domain-like"/>
    <property type="match status" value="2"/>
</dbReference>
<evidence type="ECO:0000313" key="13">
    <source>
        <dbReference type="EMBL" id="KAG0521018.1"/>
    </source>
</evidence>
<dbReference type="SUPFAM" id="SSF52540">
    <property type="entry name" value="P-loop containing nucleoside triphosphate hydrolases"/>
    <property type="match status" value="1"/>
</dbReference>
<dbReference type="PRINTS" id="PR00364">
    <property type="entry name" value="DISEASERSIST"/>
</dbReference>
<comment type="caution">
    <text evidence="13">The sequence shown here is derived from an EMBL/GenBank/DDBJ whole genome shotgun (WGS) entry which is preliminary data.</text>
</comment>
<dbReference type="InterPro" id="IPR032675">
    <property type="entry name" value="LRR_dom_sf"/>
</dbReference>